<evidence type="ECO:0000313" key="3">
    <source>
        <dbReference type="EMBL" id="QHU12746.1"/>
    </source>
</evidence>
<dbReference type="Pfam" id="PF16903">
    <property type="entry name" value="Capsid_N"/>
    <property type="match status" value="2"/>
</dbReference>
<feature type="domain" description="Major capsid protein N-terminal" evidence="2">
    <location>
        <begin position="276"/>
        <end position="343"/>
    </location>
</feature>
<dbReference type="InterPro" id="IPR038519">
    <property type="entry name" value="MCP_C_sf"/>
</dbReference>
<dbReference type="AlphaFoldDB" id="A0A6C0K6P3"/>
<feature type="domain" description="Major capsid protein C-terminal" evidence="1">
    <location>
        <begin position="381"/>
        <end position="581"/>
    </location>
</feature>
<evidence type="ECO:0000259" key="2">
    <source>
        <dbReference type="Pfam" id="PF16903"/>
    </source>
</evidence>
<reference evidence="3" key="1">
    <citation type="journal article" date="2020" name="Nature">
        <title>Giant virus diversity and host interactions through global metagenomics.</title>
        <authorList>
            <person name="Schulz F."/>
            <person name="Roux S."/>
            <person name="Paez-Espino D."/>
            <person name="Jungbluth S."/>
            <person name="Walsh D.A."/>
            <person name="Denef V.J."/>
            <person name="McMahon K.D."/>
            <person name="Konstantinidis K.T."/>
            <person name="Eloe-Fadrosh E.A."/>
            <person name="Kyrpides N.C."/>
            <person name="Woyke T."/>
        </authorList>
    </citation>
    <scope>NUCLEOTIDE SEQUENCE</scope>
    <source>
        <strain evidence="3">GVMAG-S-1101172-89</strain>
    </source>
</reference>
<sequence length="587" mass="65572">MTGGGLYVLVTYGTQNVILSGNPQMTYYYKIFKRYSHFSMENVTIALQGAAYPTSGVNTVQLRTKIQRVGDLLSDMIFSFDLPDIYSRAVSAALGPSGSNRTYEYKFQWVKAIGAAIINSAEFFIGGQSIQRIDGTYLYAKAQLEYDTAMLEKWNIMVGNTPELTAPQAGAYSGSSSTGPTYPTVITQPQDFTVSFTGLTEADTSILIVTSLNPGGFIFAGLKFEYLGVDGITRYKNTISKVIGNTYYLLTPAIIEEQSISAPFIQQVSRPSIFAQTIHVPLNFWFTDATSQALPLVALQNQECEIVITLNPIRKLYTLLDPEGNRVEPQSETNSNINNNPVYSDTLQVNNFQTFLLDQTATILNINPRVQCTFVYLSDNERTTFATRPLTYILPQLRITSLSSPYEYPVNVVTEKLEMSSTITRFIFVTRRTDWQRRNDFTNFTNWSTYPFAPWDAGALQGARKDNASGIVVANSQRDIIRALRILCNGNEIQELKPYDFLTKIYPFRYTTGNANAEIPIYTWALTSSKIQPSGSINSSRVTNFQVEITFNPLFLGANYGYNVDLYVETLNFLIIASGSGAPKYVL</sequence>
<evidence type="ECO:0008006" key="4">
    <source>
        <dbReference type="Google" id="ProtNLM"/>
    </source>
</evidence>
<name>A0A6C0K6P3_9ZZZZ</name>
<dbReference type="InterPro" id="IPR007542">
    <property type="entry name" value="MCP_C"/>
</dbReference>
<organism evidence="3">
    <name type="scientific">viral metagenome</name>
    <dbReference type="NCBI Taxonomy" id="1070528"/>
    <lineage>
        <taxon>unclassified sequences</taxon>
        <taxon>metagenomes</taxon>
        <taxon>organismal metagenomes</taxon>
    </lineage>
</organism>
<dbReference type="InterPro" id="IPR016112">
    <property type="entry name" value="VP_dsDNA_II"/>
</dbReference>
<dbReference type="Pfam" id="PF04451">
    <property type="entry name" value="Capsid_NCLDV"/>
    <property type="match status" value="1"/>
</dbReference>
<proteinExistence type="predicted"/>
<accession>A0A6C0K6P3</accession>
<dbReference type="SUPFAM" id="SSF49749">
    <property type="entry name" value="Group II dsDNA viruses VP"/>
    <property type="match status" value="3"/>
</dbReference>
<dbReference type="InterPro" id="IPR031654">
    <property type="entry name" value="Capsid_N"/>
</dbReference>
<dbReference type="Gene3D" id="2.70.9.20">
    <property type="entry name" value="Major capsid protein Vp54"/>
    <property type="match status" value="1"/>
</dbReference>
<dbReference type="EMBL" id="MN740809">
    <property type="protein sequence ID" value="QHU12746.1"/>
    <property type="molecule type" value="Genomic_DNA"/>
</dbReference>
<dbReference type="GO" id="GO:0005198">
    <property type="term" value="F:structural molecule activity"/>
    <property type="evidence" value="ECO:0007669"/>
    <property type="project" value="InterPro"/>
</dbReference>
<dbReference type="Gene3D" id="2.70.9.10">
    <property type="entry name" value="Adenovirus Type 2 Hexon, domain 4"/>
    <property type="match status" value="1"/>
</dbReference>
<feature type="domain" description="Major capsid protein N-terminal" evidence="2">
    <location>
        <begin position="26"/>
        <end position="147"/>
    </location>
</feature>
<protein>
    <recommendedName>
        <fullName evidence="4">Major capsid protein N-terminal domain-containing protein</fullName>
    </recommendedName>
</protein>
<evidence type="ECO:0000259" key="1">
    <source>
        <dbReference type="Pfam" id="PF04451"/>
    </source>
</evidence>